<dbReference type="WBParaSite" id="RSKR_0001113000.1">
    <property type="protein sequence ID" value="RSKR_0001113000.1"/>
    <property type="gene ID" value="RSKR_0001113000"/>
</dbReference>
<name>A0AC35UFU9_9BILA</name>
<evidence type="ECO:0000313" key="2">
    <source>
        <dbReference type="WBParaSite" id="RSKR_0001113000.1"/>
    </source>
</evidence>
<organism evidence="1 2">
    <name type="scientific">Rhabditophanes sp. KR3021</name>
    <dbReference type="NCBI Taxonomy" id="114890"/>
    <lineage>
        <taxon>Eukaryota</taxon>
        <taxon>Metazoa</taxon>
        <taxon>Ecdysozoa</taxon>
        <taxon>Nematoda</taxon>
        <taxon>Chromadorea</taxon>
        <taxon>Rhabditida</taxon>
        <taxon>Tylenchina</taxon>
        <taxon>Panagrolaimomorpha</taxon>
        <taxon>Strongyloidoidea</taxon>
        <taxon>Alloionematidae</taxon>
        <taxon>Rhabditophanes</taxon>
    </lineage>
</organism>
<reference evidence="2" key="1">
    <citation type="submission" date="2016-11" db="UniProtKB">
        <authorList>
            <consortium name="WormBaseParasite"/>
        </authorList>
    </citation>
    <scope>IDENTIFICATION</scope>
    <source>
        <strain evidence="2">KR3021</strain>
    </source>
</reference>
<dbReference type="Proteomes" id="UP000095286">
    <property type="component" value="Unplaced"/>
</dbReference>
<protein>
    <submittedName>
        <fullName evidence="2">Zinc transporter</fullName>
    </submittedName>
</protein>
<evidence type="ECO:0000313" key="1">
    <source>
        <dbReference type="Proteomes" id="UP000095286"/>
    </source>
</evidence>
<proteinExistence type="predicted"/>
<sequence length="471" mass="50544">MTTLKRHLLICLVGVILLANTYIYAHGHAHDHDAHGHTHEKPSSKYGREVNEAAQRGEDLDHGHSHGAGGCTHGHSHGEEEVVKPVVTKPVVTKPVVTKPVGKKPVAADHGHSHEDHGHSHEDHGHSHEDHGHSHEDHGHSHGSSKTTEKRSINDFALYDPAGYLSFLNDPVRRLWFYAIGSTLLISAFPCFILLTIPVQANTSENTPLLKVLLAFGSGGLLGDAFLHLIPHATPASDGHGHSHSGDASGHGHSHDNTVGGWVLAGIIVFLIVEKFVRILRGGDGHGHSHGVAEHKKNDDKPEDKKGNKKVVAKPEEKKIKVAAYLNLAADFTHNFTDGLAIGASFIAGPYVGLITMVTVLVHEIPHEIGDFAILVQSGYSKKKAMLVQLLTALGALTGCVLSLLSADANGLADAAASSWVLPFTAGGFIYIATVSVIPELLENSSIWQSTKEIVALLLGIYMMYLIALYE</sequence>
<accession>A0AC35UFU9</accession>